<keyword evidence="6" id="KW-0862">Zinc</keyword>
<comment type="cofactor">
    <cofactor evidence="6">
        <name>Zn(2+)</name>
        <dbReference type="ChEBI" id="CHEBI:29105"/>
    </cofactor>
    <text evidence="6">Binds 2 zinc divalent cations per subunit.</text>
</comment>
<dbReference type="InterPro" id="IPR036866">
    <property type="entry name" value="RibonucZ/Hydroxyglut_hydro"/>
</dbReference>
<comment type="catalytic activity">
    <reaction evidence="4">
        <text>N-(5Z,8Z,11Z,14Z-eicosatetraenoyl)-1,2-di-(9Z-octadecenoyl)-sn-glycero-3-phosphoethanolamine + H2O = N-(5Z,8Z,11Z,14Z-eicosatetraenoyl)-ethanolamine + 1,2-di-(9Z-octadecenoyl)-sn-glycero-3-phosphate + H(+)</text>
        <dbReference type="Rhea" id="RHEA:45528"/>
        <dbReference type="ChEBI" id="CHEBI:2700"/>
        <dbReference type="ChEBI" id="CHEBI:15377"/>
        <dbReference type="ChEBI" id="CHEBI:15378"/>
        <dbReference type="ChEBI" id="CHEBI:74546"/>
        <dbReference type="ChEBI" id="CHEBI:85277"/>
    </reaction>
    <physiologicalReaction direction="left-to-right" evidence="4">
        <dbReference type="Rhea" id="RHEA:45529"/>
    </physiologicalReaction>
</comment>
<dbReference type="PANTHER" id="PTHR15032:SF4">
    <property type="entry name" value="N-ACYL-PHOSPHATIDYLETHANOLAMINE-HYDROLYZING PHOSPHOLIPASE D"/>
    <property type="match status" value="1"/>
</dbReference>
<comment type="caution">
    <text evidence="9">The sequence shown here is derived from an EMBL/GenBank/DDBJ whole genome shotgun (WGS) entry which is preliminary data.</text>
</comment>
<dbReference type="GO" id="GO:0070291">
    <property type="term" value="P:N-acylethanolamine metabolic process"/>
    <property type="evidence" value="ECO:0007669"/>
    <property type="project" value="TreeGrafter"/>
</dbReference>
<feature type="binding site" evidence="6">
    <location>
        <position position="165"/>
    </location>
    <ligand>
        <name>Zn(2+)</name>
        <dbReference type="ChEBI" id="CHEBI:29105"/>
        <label>1</label>
    </ligand>
</feature>
<keyword evidence="3" id="KW-0443">Lipid metabolism</keyword>
<keyword evidence="10" id="KW-1185">Reference proteome</keyword>
<evidence type="ECO:0000256" key="1">
    <source>
        <dbReference type="ARBA" id="ARBA00010127"/>
    </source>
</evidence>
<proteinExistence type="inferred from homology"/>
<feature type="binding site" evidence="6">
    <location>
        <position position="163"/>
    </location>
    <ligand>
        <name>Zn(2+)</name>
        <dbReference type="ChEBI" id="CHEBI:29105"/>
        <label>1</label>
    </ligand>
</feature>
<dbReference type="PIRSF" id="PIRSF038896">
    <property type="entry name" value="NAPE-PLD"/>
    <property type="match status" value="1"/>
</dbReference>
<evidence type="ECO:0000256" key="6">
    <source>
        <dbReference type="PIRSR" id="PIRSR038896-51"/>
    </source>
</evidence>
<dbReference type="Proteomes" id="UP001374579">
    <property type="component" value="Unassembled WGS sequence"/>
</dbReference>
<dbReference type="GO" id="GO:0009395">
    <property type="term" value="P:phospholipid catabolic process"/>
    <property type="evidence" value="ECO:0007669"/>
    <property type="project" value="UniProtKB-KW"/>
</dbReference>
<feature type="binding site" evidence="5">
    <location>
        <position position="299"/>
    </location>
    <ligand>
        <name>an N-acyl-1,2-diacyl-sn-glycero-3-phosphoethanolamine</name>
        <dbReference type="ChEBI" id="CHEBI:62537"/>
    </ligand>
</feature>
<accession>A0AAN9BA00</accession>
<evidence type="ECO:0000256" key="2">
    <source>
        <dbReference type="ARBA" id="ARBA00012279"/>
    </source>
</evidence>
<dbReference type="EMBL" id="JBAMIC010000010">
    <property type="protein sequence ID" value="KAK7102146.1"/>
    <property type="molecule type" value="Genomic_DNA"/>
</dbReference>
<feature type="binding site" evidence="6">
    <location>
        <position position="167"/>
    </location>
    <ligand>
        <name>Zn(2+)</name>
        <dbReference type="ChEBI" id="CHEBI:29105"/>
        <label>2</label>
    </ligand>
</feature>
<feature type="binding site" evidence="6">
    <location>
        <position position="321"/>
    </location>
    <ligand>
        <name>Zn(2+)</name>
        <dbReference type="ChEBI" id="CHEBI:29105"/>
        <label>2</label>
    </ligand>
</feature>
<keyword evidence="6" id="KW-0479">Metal-binding</keyword>
<evidence type="ECO:0000259" key="8">
    <source>
        <dbReference type="Pfam" id="PF12706"/>
    </source>
</evidence>
<dbReference type="AlphaFoldDB" id="A0AAN9BA00"/>
<dbReference type="GO" id="GO:0070290">
    <property type="term" value="F:N-acylphosphatidylethanolamine-specific phospholipase D activity"/>
    <property type="evidence" value="ECO:0007669"/>
    <property type="project" value="UniProtKB-EC"/>
</dbReference>
<keyword evidence="3" id="KW-1208">Phospholipid metabolism</keyword>
<name>A0AAN9BA00_9CAEN</name>
<evidence type="ECO:0000313" key="9">
    <source>
        <dbReference type="EMBL" id="KAK7102146.1"/>
    </source>
</evidence>
<feature type="binding site" evidence="6">
    <location>
        <position position="262"/>
    </location>
    <ligand>
        <name>Zn(2+)</name>
        <dbReference type="ChEBI" id="CHEBI:29105"/>
        <label>2</label>
    </ligand>
</feature>
<organism evidence="9 10">
    <name type="scientific">Littorina saxatilis</name>
    <dbReference type="NCBI Taxonomy" id="31220"/>
    <lineage>
        <taxon>Eukaryota</taxon>
        <taxon>Metazoa</taxon>
        <taxon>Spiralia</taxon>
        <taxon>Lophotrochozoa</taxon>
        <taxon>Mollusca</taxon>
        <taxon>Gastropoda</taxon>
        <taxon>Caenogastropoda</taxon>
        <taxon>Littorinimorpha</taxon>
        <taxon>Littorinoidea</taxon>
        <taxon>Littorinidae</taxon>
        <taxon>Littorina</taxon>
    </lineage>
</organism>
<feature type="binding site" evidence="6">
    <location>
        <position position="231"/>
    </location>
    <ligand>
        <name>Zn(2+)</name>
        <dbReference type="ChEBI" id="CHEBI:29105"/>
        <label>1</label>
    </ligand>
</feature>
<feature type="binding site" evidence="5">
    <location>
        <position position="166"/>
    </location>
    <ligand>
        <name>an N-acyl-1,2-diacyl-sn-glycero-3-phosphoethanolamine</name>
        <dbReference type="ChEBI" id="CHEBI:62537"/>
    </ligand>
</feature>
<dbReference type="InterPro" id="IPR024884">
    <property type="entry name" value="NAPE-PLD"/>
</dbReference>
<feature type="binding site" evidence="6">
    <location>
        <position position="168"/>
    </location>
    <ligand>
        <name>Zn(2+)</name>
        <dbReference type="ChEBI" id="CHEBI:29105"/>
        <label>2</label>
    </ligand>
</feature>
<dbReference type="GO" id="GO:0070292">
    <property type="term" value="P:N-acylphosphatidylethanolamine metabolic process"/>
    <property type="evidence" value="ECO:0007669"/>
    <property type="project" value="TreeGrafter"/>
</dbReference>
<evidence type="ECO:0000256" key="4">
    <source>
        <dbReference type="ARBA" id="ARBA00048025"/>
    </source>
</evidence>
<dbReference type="InterPro" id="IPR001279">
    <property type="entry name" value="Metallo-B-lactamas"/>
</dbReference>
<evidence type="ECO:0000256" key="5">
    <source>
        <dbReference type="PIRSR" id="PIRSR038896-50"/>
    </source>
</evidence>
<feature type="binding site" evidence="6">
    <location>
        <position position="262"/>
    </location>
    <ligand>
        <name>Zn(2+)</name>
        <dbReference type="ChEBI" id="CHEBI:29105"/>
        <label>1</label>
    </ligand>
</feature>
<dbReference type="SUPFAM" id="SSF56281">
    <property type="entry name" value="Metallo-hydrolase/oxidoreductase"/>
    <property type="match status" value="1"/>
</dbReference>
<evidence type="ECO:0000256" key="7">
    <source>
        <dbReference type="SAM" id="MobiDB-lite"/>
    </source>
</evidence>
<reference evidence="9 10" key="1">
    <citation type="submission" date="2024-02" db="EMBL/GenBank/DDBJ databases">
        <title>Chromosome-scale genome assembly of the rough periwinkle Littorina saxatilis.</title>
        <authorList>
            <person name="De Jode A."/>
            <person name="Faria R."/>
            <person name="Formenti G."/>
            <person name="Sims Y."/>
            <person name="Smith T.P."/>
            <person name="Tracey A."/>
            <person name="Wood J.M.D."/>
            <person name="Zagrodzka Z.B."/>
            <person name="Johannesson K."/>
            <person name="Butlin R.K."/>
            <person name="Leder E.H."/>
        </authorList>
    </citation>
    <scope>NUCLEOTIDE SEQUENCE [LARGE SCALE GENOMIC DNA]</scope>
    <source>
        <strain evidence="9">Snail1</strain>
        <tissue evidence="9">Muscle</tissue>
    </source>
</reference>
<protein>
    <recommendedName>
        <fullName evidence="2">N-acetylphosphatidylethanolamine-hydrolyzing phospholipase D</fullName>
        <ecNumber evidence="2">3.1.4.54</ecNumber>
    </recommendedName>
</protein>
<feature type="region of interest" description="Disordered" evidence="7">
    <location>
        <begin position="365"/>
        <end position="384"/>
    </location>
</feature>
<dbReference type="Pfam" id="PF12706">
    <property type="entry name" value="Lactamase_B_2"/>
    <property type="match status" value="1"/>
</dbReference>
<gene>
    <name evidence="9" type="ORF">V1264_020410</name>
</gene>
<sequence>MVLTCKLQSKRTTHCEMSSPSEQTQLTPATMINEEELSKPICKNGRYSNPWETWKDVSLLRYFYSVAITRNESNVPSQKELDQTLPIIKPDISQFEQPLQLGVRMMWIGHATVVAQLDGFTVITDPVFSQRASATQWVGPKRYRDPACSVEELPKLDAVLISHNHYDHLDHDTVVALNKRFGKDLRWFVPMGLKSWMREVGCENVMEMTWWDEQEVEGTGGVRVACTPCQHWCKRGATDDNEVLWSSWCVLGPKESFYFAGDTGYCPGFKQIGRKYGPFTTAAIPIGAYHPRWFMSPQHVDPSQALDIHTDIKSKHSIGIHWGTFILTSEHYLEPQKLLKSEVEKLGLSPSAFVTVKHGAITTFGAENSDSGQREPVTSDSTGV</sequence>
<keyword evidence="3" id="KW-0595">Phospholipid degradation</keyword>
<dbReference type="GO" id="GO:0008270">
    <property type="term" value="F:zinc ion binding"/>
    <property type="evidence" value="ECO:0007669"/>
    <property type="project" value="InterPro"/>
</dbReference>
<evidence type="ECO:0000256" key="3">
    <source>
        <dbReference type="ARBA" id="ARBA00022668"/>
    </source>
</evidence>
<dbReference type="PANTHER" id="PTHR15032">
    <property type="entry name" value="N-ACYL-PHOSPHATIDYLETHANOLAMINE-HYDROLYZING PHOSPHOLIPASE D"/>
    <property type="match status" value="1"/>
</dbReference>
<feature type="domain" description="Metallo-beta-lactamase" evidence="8">
    <location>
        <begin position="122"/>
        <end position="322"/>
    </location>
</feature>
<keyword evidence="3" id="KW-0442">Lipid degradation</keyword>
<dbReference type="EC" id="3.1.4.54" evidence="2"/>
<dbReference type="Gene3D" id="3.60.15.10">
    <property type="entry name" value="Ribonuclease Z/Hydroxyacylglutathione hydrolase-like"/>
    <property type="match status" value="1"/>
</dbReference>
<dbReference type="GO" id="GO:0005737">
    <property type="term" value="C:cytoplasm"/>
    <property type="evidence" value="ECO:0007669"/>
    <property type="project" value="TreeGrafter"/>
</dbReference>
<comment type="similarity">
    <text evidence="1">Belongs to the NAPE-PLD family.</text>
</comment>
<evidence type="ECO:0000313" key="10">
    <source>
        <dbReference type="Proteomes" id="UP001374579"/>
    </source>
</evidence>